<feature type="domain" description="YHYH" evidence="3">
    <location>
        <begin position="94"/>
        <end position="305"/>
    </location>
</feature>
<evidence type="ECO:0000259" key="3">
    <source>
        <dbReference type="Pfam" id="PF14240"/>
    </source>
</evidence>
<dbReference type="NCBIfam" id="TIGR04183">
    <property type="entry name" value="Por_Secre_tail"/>
    <property type="match status" value="1"/>
</dbReference>
<dbReference type="EMBL" id="VLPL01000005">
    <property type="protein sequence ID" value="TSJ42383.1"/>
    <property type="molecule type" value="Genomic_DNA"/>
</dbReference>
<proteinExistence type="predicted"/>
<feature type="domain" description="Secretion system C-terminal sorting" evidence="4">
    <location>
        <begin position="358"/>
        <end position="426"/>
    </location>
</feature>
<dbReference type="InterPro" id="IPR026444">
    <property type="entry name" value="Secre_tail"/>
</dbReference>
<sequence length="429" mass="46617">MKKITLLVLALIAIKAQAQTGLDNWIMNQGEYASYWQNTASQGPPTYVFYTSTVLANVTKVCYDNTYVWTESDGMTTNMGRFLNPGTPTEQNYTYRFPRVPSVPATKTAVPMVGAIALLNNGVPAFGLSNAHYYNGTNNNGMGVGTWNVEVYLSEGFVLDTTMGAHPQQQGAYHSHANPTRLYEGMPVTEHSPIIGYAFDGYPIYGPYGYSTAMDAGSAVTRMKTGFALRNITTRTTLPDGTALSAGQYGPAVSGTYPLGTYVEDYAWSAANGGDLDIYNGRFCITPEYPSGTYAYFITIDANGTPEFPYILGTSYYGAPETDDITMGATITIPSSGTTCFTEPLSVKEYGKMEAQIAPNPSNGMFNLKLPDVTGIVELEIYNMAGQVVYSNRFEGNEQFIDLSKESAGVFTLKVTNNGKIHYSKIALQ</sequence>
<dbReference type="InterPro" id="IPR025924">
    <property type="entry name" value="YHYH_dom"/>
</dbReference>
<reference evidence="5 6" key="1">
    <citation type="submission" date="2019-07" db="EMBL/GenBank/DDBJ databases">
        <authorList>
            <person name="Huq M.A."/>
        </authorList>
    </citation>
    <scope>NUCLEOTIDE SEQUENCE [LARGE SCALE GENOMIC DNA]</scope>
    <source>
        <strain evidence="5 6">MAH-3</strain>
    </source>
</reference>
<dbReference type="Proteomes" id="UP000316008">
    <property type="component" value="Unassembled WGS sequence"/>
</dbReference>
<evidence type="ECO:0000256" key="2">
    <source>
        <dbReference type="SAM" id="SignalP"/>
    </source>
</evidence>
<accession>A0A556MR38</accession>
<feature type="chain" id="PRO_5022113601" evidence="2">
    <location>
        <begin position="19"/>
        <end position="429"/>
    </location>
</feature>
<organism evidence="5 6">
    <name type="scientific">Fluviicola chungangensis</name>
    <dbReference type="NCBI Taxonomy" id="2597671"/>
    <lineage>
        <taxon>Bacteria</taxon>
        <taxon>Pseudomonadati</taxon>
        <taxon>Bacteroidota</taxon>
        <taxon>Flavobacteriia</taxon>
        <taxon>Flavobacteriales</taxon>
        <taxon>Crocinitomicaceae</taxon>
        <taxon>Fluviicola</taxon>
    </lineage>
</organism>
<feature type="signal peptide" evidence="2">
    <location>
        <begin position="1"/>
        <end position="18"/>
    </location>
</feature>
<protein>
    <submittedName>
        <fullName evidence="5">YHYH protein</fullName>
    </submittedName>
</protein>
<evidence type="ECO:0000256" key="1">
    <source>
        <dbReference type="ARBA" id="ARBA00022729"/>
    </source>
</evidence>
<keyword evidence="1 2" id="KW-0732">Signal</keyword>
<dbReference type="OrthoDB" id="665834at2"/>
<evidence type="ECO:0000313" key="5">
    <source>
        <dbReference type="EMBL" id="TSJ42383.1"/>
    </source>
</evidence>
<dbReference type="Pfam" id="PF18962">
    <property type="entry name" value="Por_Secre_tail"/>
    <property type="match status" value="1"/>
</dbReference>
<evidence type="ECO:0000313" key="6">
    <source>
        <dbReference type="Proteomes" id="UP000316008"/>
    </source>
</evidence>
<gene>
    <name evidence="5" type="ORF">FO442_11490</name>
</gene>
<dbReference type="AlphaFoldDB" id="A0A556MR38"/>
<evidence type="ECO:0000259" key="4">
    <source>
        <dbReference type="Pfam" id="PF18962"/>
    </source>
</evidence>
<dbReference type="RefSeq" id="WP_144333338.1">
    <property type="nucleotide sequence ID" value="NZ_VLPL01000005.1"/>
</dbReference>
<comment type="caution">
    <text evidence="5">The sequence shown here is derived from an EMBL/GenBank/DDBJ whole genome shotgun (WGS) entry which is preliminary data.</text>
</comment>
<dbReference type="Pfam" id="PF14240">
    <property type="entry name" value="YHYH"/>
    <property type="match status" value="1"/>
</dbReference>
<keyword evidence="6" id="KW-1185">Reference proteome</keyword>
<name>A0A556MR38_9FLAO</name>